<protein>
    <submittedName>
        <fullName evidence="1">Uncharacterized protein</fullName>
    </submittedName>
</protein>
<proteinExistence type="predicted"/>
<sequence>MGQKYSVLSVEWVIVAARKKTTMLPPSKLYQSRLYFKTNSAKCPQFQYSEPLAFGQPSRGKASNCLISLVPDHLPPPVLW</sequence>
<keyword evidence="2" id="KW-1185">Reference proteome</keyword>
<accession>A0AAE1E3Y0</accession>
<organism evidence="1 2">
    <name type="scientific">Elysia crispata</name>
    <name type="common">lettuce slug</name>
    <dbReference type="NCBI Taxonomy" id="231223"/>
    <lineage>
        <taxon>Eukaryota</taxon>
        <taxon>Metazoa</taxon>
        <taxon>Spiralia</taxon>
        <taxon>Lophotrochozoa</taxon>
        <taxon>Mollusca</taxon>
        <taxon>Gastropoda</taxon>
        <taxon>Heterobranchia</taxon>
        <taxon>Euthyneura</taxon>
        <taxon>Panpulmonata</taxon>
        <taxon>Sacoglossa</taxon>
        <taxon>Placobranchoidea</taxon>
        <taxon>Plakobranchidae</taxon>
        <taxon>Elysia</taxon>
    </lineage>
</organism>
<reference evidence="1" key="1">
    <citation type="journal article" date="2023" name="G3 (Bethesda)">
        <title>A reference genome for the long-term kleptoplast-retaining sea slug Elysia crispata morphotype clarki.</title>
        <authorList>
            <person name="Eastman K.E."/>
            <person name="Pendleton A.L."/>
            <person name="Shaikh M.A."/>
            <person name="Suttiyut T."/>
            <person name="Ogas R."/>
            <person name="Tomko P."/>
            <person name="Gavelis G."/>
            <person name="Widhalm J.R."/>
            <person name="Wisecaver J.H."/>
        </authorList>
    </citation>
    <scope>NUCLEOTIDE SEQUENCE</scope>
    <source>
        <strain evidence="1">ECLA1</strain>
    </source>
</reference>
<name>A0AAE1E3Y0_9GAST</name>
<gene>
    <name evidence="1" type="ORF">RRG08_011957</name>
</gene>
<comment type="caution">
    <text evidence="1">The sequence shown here is derived from an EMBL/GenBank/DDBJ whole genome shotgun (WGS) entry which is preliminary data.</text>
</comment>
<evidence type="ECO:0000313" key="2">
    <source>
        <dbReference type="Proteomes" id="UP001283361"/>
    </source>
</evidence>
<dbReference type="EMBL" id="JAWDGP010001258">
    <property type="protein sequence ID" value="KAK3793336.1"/>
    <property type="molecule type" value="Genomic_DNA"/>
</dbReference>
<evidence type="ECO:0000313" key="1">
    <source>
        <dbReference type="EMBL" id="KAK3793336.1"/>
    </source>
</evidence>
<dbReference type="Proteomes" id="UP001283361">
    <property type="component" value="Unassembled WGS sequence"/>
</dbReference>
<dbReference type="AlphaFoldDB" id="A0AAE1E3Y0"/>